<dbReference type="SMART" id="SM00220">
    <property type="entry name" value="S_TKc"/>
    <property type="match status" value="1"/>
</dbReference>
<dbReference type="EMBL" id="OKRB01000109">
    <property type="protein sequence ID" value="SPE25794.1"/>
    <property type="molecule type" value="Genomic_DNA"/>
</dbReference>
<dbReference type="Gene3D" id="3.30.200.20">
    <property type="entry name" value="Phosphorylase Kinase, domain 1"/>
    <property type="match status" value="1"/>
</dbReference>
<dbReference type="InterPro" id="IPR000719">
    <property type="entry name" value="Prot_kinase_dom"/>
</dbReference>
<dbReference type="InterPro" id="IPR017441">
    <property type="entry name" value="Protein_kinase_ATP_BS"/>
</dbReference>
<evidence type="ECO:0000313" key="12">
    <source>
        <dbReference type="Proteomes" id="UP000239735"/>
    </source>
</evidence>
<dbReference type="NCBIfam" id="NF047558">
    <property type="entry name" value="TPR_END_plus"/>
    <property type="match status" value="1"/>
</dbReference>
<dbReference type="Gene3D" id="1.25.40.10">
    <property type="entry name" value="Tetratricopeptide repeat domain"/>
    <property type="match status" value="2"/>
</dbReference>
<keyword evidence="3 8" id="KW-0547">Nucleotide-binding</keyword>
<evidence type="ECO:0000256" key="9">
    <source>
        <dbReference type="SAM" id="MobiDB-lite"/>
    </source>
</evidence>
<dbReference type="InterPro" id="IPR011990">
    <property type="entry name" value="TPR-like_helical_dom_sf"/>
</dbReference>
<evidence type="ECO:0000259" key="10">
    <source>
        <dbReference type="PROSITE" id="PS50011"/>
    </source>
</evidence>
<dbReference type="Proteomes" id="UP000239735">
    <property type="component" value="Unassembled WGS sequence"/>
</dbReference>
<dbReference type="PANTHER" id="PTHR43289">
    <property type="entry name" value="MITOGEN-ACTIVATED PROTEIN KINASE KINASE KINASE 20-RELATED"/>
    <property type="match status" value="1"/>
</dbReference>
<evidence type="ECO:0000256" key="8">
    <source>
        <dbReference type="PROSITE-ProRule" id="PRU10141"/>
    </source>
</evidence>
<dbReference type="Pfam" id="PF00069">
    <property type="entry name" value="Pkinase"/>
    <property type="match status" value="1"/>
</dbReference>
<evidence type="ECO:0000256" key="2">
    <source>
        <dbReference type="ARBA" id="ARBA00022737"/>
    </source>
</evidence>
<reference evidence="12" key="1">
    <citation type="submission" date="2018-02" db="EMBL/GenBank/DDBJ databases">
        <authorList>
            <person name="Hausmann B."/>
        </authorList>
    </citation>
    <scope>NUCLEOTIDE SEQUENCE [LARGE SCALE GENOMIC DNA]</scope>
    <source>
        <strain evidence="12">Peat soil MAG SbA5</strain>
    </source>
</reference>
<dbReference type="PROSITE" id="PS00107">
    <property type="entry name" value="PROTEIN_KINASE_ATP"/>
    <property type="match status" value="1"/>
</dbReference>
<sequence>MRRLPLSAPSLKAEKGENAAAFKTIFTDAPLNLKRAMKRKTIAHYEILRRLGAGGSGVVYAANDTLLQRPVVLKMLRTGLMTAEEMRSTVLREARLASAIEHPNVCAIYEVGESGDEAYIAMQYVPGQPLDELIKRGPASLQLVLSVGIQIADGLQAAHALGIFHRDLKPQNVMLTDGGLVKILDFGLARRLAPEDARFDPIKPTRAAHASHATTHTARGGTIHYMAPEQFVTGQSSVQSEVWALGVILYELASGRHPFARADAEDFQAIRAIQFLEPEDLSVVAPGIPPELKSVIAASLEKNPGARTASAAEVREGLKTIMNALRIDAGMIPSDAAASSPVTGPEAEKRATGLLSMLAERFRESAIEEKTQSSLVVLPFANLGATDATPLYGYALADAIAARLARIPTLVVRPSSTLMPLAAAQPLAGMDPLEVGKRLLVSFVLAGSFVQSENGFDLNWQLLDVASQSVRSGGSIRVASLDLIAVQTEIANDVFATLQGMGAAKSIEGGRSEQPGDAARGATRDRSLPGPVSERYLQARALLSSFMVRTGSRADLDRAHALFSNVTTADAQFAAGWSGLGIAELQYARHGFGGQIHVMRARKAFDEALKLDPASTEANLYRIYMLLSRGEKESARHGIADLLAGAANDWNVHMLAGIALRCDGMYDEALNEFSRALKLNPANAAILYNHRARVYHYQNQIELASDELEKGLALEPRHPLLRTSTGYQQMRTGNLGEAITILESVIADDPSLRIAVPTLAICYVQAGARERGAALLKDDTLAAAEADSEMAYRLATYFAVEGDSSEALHWLRRAIYLGNENFPWFQKNPAWNNLRTNADFERILEDLKRAFRKNQMTWKRLLAQVPVGA</sequence>
<dbReference type="InterPro" id="IPR008271">
    <property type="entry name" value="Ser/Thr_kinase_AS"/>
</dbReference>
<keyword evidence="4 11" id="KW-0418">Kinase</keyword>
<dbReference type="EC" id="2.7.11.1" evidence="11"/>
<keyword evidence="2" id="KW-0677">Repeat</keyword>
<dbReference type="InterPro" id="IPR011009">
    <property type="entry name" value="Kinase-like_dom_sf"/>
</dbReference>
<dbReference type="SUPFAM" id="SSF56112">
    <property type="entry name" value="Protein kinase-like (PK-like)"/>
    <property type="match status" value="1"/>
</dbReference>
<dbReference type="PROSITE" id="PS00108">
    <property type="entry name" value="PROTEIN_KINASE_ST"/>
    <property type="match status" value="1"/>
</dbReference>
<keyword evidence="6 8" id="KW-0067">ATP-binding</keyword>
<evidence type="ECO:0000256" key="4">
    <source>
        <dbReference type="ARBA" id="ARBA00022777"/>
    </source>
</evidence>
<proteinExistence type="predicted"/>
<dbReference type="AlphaFoldDB" id="A0A2N9LRF9"/>
<name>A0A2N9LRF9_9BACT</name>
<dbReference type="GO" id="GO:0005524">
    <property type="term" value="F:ATP binding"/>
    <property type="evidence" value="ECO:0007669"/>
    <property type="project" value="UniProtKB-UniRule"/>
</dbReference>
<keyword evidence="5 7" id="KW-0802">TPR repeat</keyword>
<dbReference type="SMART" id="SM00028">
    <property type="entry name" value="TPR"/>
    <property type="match status" value="3"/>
</dbReference>
<evidence type="ECO:0000256" key="5">
    <source>
        <dbReference type="ARBA" id="ARBA00022803"/>
    </source>
</evidence>
<dbReference type="GO" id="GO:0004674">
    <property type="term" value="F:protein serine/threonine kinase activity"/>
    <property type="evidence" value="ECO:0007669"/>
    <property type="project" value="UniProtKB-EC"/>
</dbReference>
<dbReference type="CDD" id="cd14014">
    <property type="entry name" value="STKc_PknB_like"/>
    <property type="match status" value="1"/>
</dbReference>
<accession>A0A2N9LRF9</accession>
<evidence type="ECO:0000256" key="6">
    <source>
        <dbReference type="ARBA" id="ARBA00022840"/>
    </source>
</evidence>
<dbReference type="PROSITE" id="PS50005">
    <property type="entry name" value="TPR"/>
    <property type="match status" value="2"/>
</dbReference>
<feature type="binding site" evidence="8">
    <location>
        <position position="74"/>
    </location>
    <ligand>
        <name>ATP</name>
        <dbReference type="ChEBI" id="CHEBI:30616"/>
    </ligand>
</feature>
<dbReference type="PANTHER" id="PTHR43289:SF34">
    <property type="entry name" value="SERINE_THREONINE-PROTEIN KINASE YBDM-RELATED"/>
    <property type="match status" value="1"/>
</dbReference>
<gene>
    <name evidence="11" type="ORF">SBA5_500015</name>
</gene>
<organism evidence="11 12">
    <name type="scientific">Candidatus Sulfuritelmatomonas gaucii</name>
    <dbReference type="NCBI Taxonomy" id="2043161"/>
    <lineage>
        <taxon>Bacteria</taxon>
        <taxon>Pseudomonadati</taxon>
        <taxon>Acidobacteriota</taxon>
        <taxon>Terriglobia</taxon>
        <taxon>Terriglobales</taxon>
        <taxon>Acidobacteriaceae</taxon>
        <taxon>Candidatus Sulfuritelmatomonas</taxon>
    </lineage>
</organism>
<feature type="repeat" description="TPR" evidence="7">
    <location>
        <begin position="650"/>
        <end position="683"/>
    </location>
</feature>
<feature type="domain" description="Protein kinase" evidence="10">
    <location>
        <begin position="45"/>
        <end position="321"/>
    </location>
</feature>
<dbReference type="PROSITE" id="PS50011">
    <property type="entry name" value="PROTEIN_KINASE_DOM"/>
    <property type="match status" value="1"/>
</dbReference>
<evidence type="ECO:0000256" key="1">
    <source>
        <dbReference type="ARBA" id="ARBA00022679"/>
    </source>
</evidence>
<dbReference type="Gene3D" id="1.10.510.10">
    <property type="entry name" value="Transferase(Phosphotransferase) domain 1"/>
    <property type="match status" value="1"/>
</dbReference>
<evidence type="ECO:0000256" key="3">
    <source>
        <dbReference type="ARBA" id="ARBA00022741"/>
    </source>
</evidence>
<evidence type="ECO:0000256" key="7">
    <source>
        <dbReference type="PROSITE-ProRule" id="PRU00339"/>
    </source>
</evidence>
<keyword evidence="1 11" id="KW-0808">Transferase</keyword>
<evidence type="ECO:0000313" key="11">
    <source>
        <dbReference type="EMBL" id="SPE25794.1"/>
    </source>
</evidence>
<dbReference type="InterPro" id="IPR019734">
    <property type="entry name" value="TPR_rpt"/>
</dbReference>
<protein>
    <submittedName>
        <fullName evidence="11">Serine/threonine-protein kinase</fullName>
        <ecNumber evidence="11">2.7.11.1</ecNumber>
    </submittedName>
</protein>
<dbReference type="InterPro" id="IPR013105">
    <property type="entry name" value="TPR_2"/>
</dbReference>
<dbReference type="Pfam" id="PF07719">
    <property type="entry name" value="TPR_2"/>
    <property type="match status" value="1"/>
</dbReference>
<feature type="repeat" description="TPR" evidence="7">
    <location>
        <begin position="685"/>
        <end position="718"/>
    </location>
</feature>
<dbReference type="SUPFAM" id="SSF48452">
    <property type="entry name" value="TPR-like"/>
    <property type="match status" value="1"/>
</dbReference>
<dbReference type="Pfam" id="PF13432">
    <property type="entry name" value="TPR_16"/>
    <property type="match status" value="1"/>
</dbReference>
<feature type="region of interest" description="Disordered" evidence="9">
    <location>
        <begin position="506"/>
        <end position="530"/>
    </location>
</feature>